<dbReference type="PANTHER" id="PTHR30193:SF37">
    <property type="entry name" value="INNER MEMBRANE ABC TRANSPORTER PERMEASE PROTEIN YCJO"/>
    <property type="match status" value="1"/>
</dbReference>
<feature type="transmembrane region" description="Helical" evidence="7">
    <location>
        <begin position="31"/>
        <end position="61"/>
    </location>
</feature>
<feature type="transmembrane region" description="Helical" evidence="7">
    <location>
        <begin position="282"/>
        <end position="302"/>
    </location>
</feature>
<name>A0A1M6GX64_9CLOT</name>
<evidence type="ECO:0000256" key="6">
    <source>
        <dbReference type="ARBA" id="ARBA00023136"/>
    </source>
</evidence>
<dbReference type="Gene3D" id="1.10.3720.10">
    <property type="entry name" value="MetI-like"/>
    <property type="match status" value="1"/>
</dbReference>
<accession>A0A1M6GX64</accession>
<feature type="domain" description="ABC transmembrane type-1" evidence="8">
    <location>
        <begin position="90"/>
        <end position="303"/>
    </location>
</feature>
<dbReference type="AlphaFoldDB" id="A0A1M6GX64"/>
<dbReference type="CDD" id="cd06261">
    <property type="entry name" value="TM_PBP2"/>
    <property type="match status" value="1"/>
</dbReference>
<proteinExistence type="inferred from homology"/>
<keyword evidence="3" id="KW-1003">Cell membrane</keyword>
<evidence type="ECO:0000256" key="2">
    <source>
        <dbReference type="ARBA" id="ARBA00022448"/>
    </source>
</evidence>
<dbReference type="GO" id="GO:0005886">
    <property type="term" value="C:plasma membrane"/>
    <property type="evidence" value="ECO:0007669"/>
    <property type="project" value="UniProtKB-SubCell"/>
</dbReference>
<dbReference type="SUPFAM" id="SSF161098">
    <property type="entry name" value="MetI-like"/>
    <property type="match status" value="1"/>
</dbReference>
<evidence type="ECO:0000256" key="7">
    <source>
        <dbReference type="RuleBase" id="RU363032"/>
    </source>
</evidence>
<evidence type="ECO:0000256" key="4">
    <source>
        <dbReference type="ARBA" id="ARBA00022692"/>
    </source>
</evidence>
<keyword evidence="6 7" id="KW-0472">Membrane</keyword>
<comment type="subcellular location">
    <subcellularLocation>
        <location evidence="1 7">Cell membrane</location>
        <topology evidence="1 7">Multi-pass membrane protein</topology>
    </subcellularLocation>
</comment>
<dbReference type="Proteomes" id="UP000184080">
    <property type="component" value="Unassembled WGS sequence"/>
</dbReference>
<evidence type="ECO:0000256" key="1">
    <source>
        <dbReference type="ARBA" id="ARBA00004651"/>
    </source>
</evidence>
<organism evidence="9 10">
    <name type="scientific">Clostridium amylolyticum</name>
    <dbReference type="NCBI Taxonomy" id="1121298"/>
    <lineage>
        <taxon>Bacteria</taxon>
        <taxon>Bacillati</taxon>
        <taxon>Bacillota</taxon>
        <taxon>Clostridia</taxon>
        <taxon>Eubacteriales</taxon>
        <taxon>Clostridiaceae</taxon>
        <taxon>Clostridium</taxon>
    </lineage>
</organism>
<dbReference type="EMBL" id="FQZO01000003">
    <property type="protein sequence ID" value="SHJ14510.1"/>
    <property type="molecule type" value="Genomic_DNA"/>
</dbReference>
<evidence type="ECO:0000256" key="5">
    <source>
        <dbReference type="ARBA" id="ARBA00022989"/>
    </source>
</evidence>
<dbReference type="InterPro" id="IPR035906">
    <property type="entry name" value="MetI-like_sf"/>
</dbReference>
<dbReference type="PANTHER" id="PTHR30193">
    <property type="entry name" value="ABC TRANSPORTER PERMEASE PROTEIN"/>
    <property type="match status" value="1"/>
</dbReference>
<feature type="transmembrane region" description="Helical" evidence="7">
    <location>
        <begin position="176"/>
        <end position="198"/>
    </location>
</feature>
<reference evidence="9 10" key="1">
    <citation type="submission" date="2016-11" db="EMBL/GenBank/DDBJ databases">
        <authorList>
            <person name="Jaros S."/>
            <person name="Januszkiewicz K."/>
            <person name="Wedrychowicz H."/>
        </authorList>
    </citation>
    <scope>NUCLEOTIDE SEQUENCE [LARGE SCALE GENOMIC DNA]</scope>
    <source>
        <strain evidence="9 10">DSM 21864</strain>
    </source>
</reference>
<gene>
    <name evidence="9" type="ORF">SAMN05444401_2280</name>
</gene>
<protein>
    <submittedName>
        <fullName evidence="9">Carbohydrate ABC transporter membrane protein 1, CUT1 family</fullName>
    </submittedName>
</protein>
<dbReference type="STRING" id="1121298.SAMN05444401_2280"/>
<dbReference type="Pfam" id="PF00528">
    <property type="entry name" value="BPD_transp_1"/>
    <property type="match status" value="1"/>
</dbReference>
<feature type="transmembrane region" description="Helical" evidence="7">
    <location>
        <begin position="90"/>
        <end position="115"/>
    </location>
</feature>
<evidence type="ECO:0000259" key="8">
    <source>
        <dbReference type="PROSITE" id="PS50928"/>
    </source>
</evidence>
<evidence type="ECO:0000313" key="10">
    <source>
        <dbReference type="Proteomes" id="UP000184080"/>
    </source>
</evidence>
<keyword evidence="4 7" id="KW-0812">Transmembrane</keyword>
<evidence type="ECO:0000256" key="3">
    <source>
        <dbReference type="ARBA" id="ARBA00022475"/>
    </source>
</evidence>
<dbReference type="RefSeq" id="WP_207650291.1">
    <property type="nucleotide sequence ID" value="NZ_FQZO01000003.1"/>
</dbReference>
<evidence type="ECO:0000313" key="9">
    <source>
        <dbReference type="EMBL" id="SHJ14510.1"/>
    </source>
</evidence>
<keyword evidence="10" id="KW-1185">Reference proteome</keyword>
<sequence length="314" mass="35706">MTQLENIQTNTRSINKYSRGYKIKREFKKNLFSYIIVFLVFIHFLIFKGIPFIGSFVLSFVDYKFVGKSKFVGLSNWIEMFSDKIFYKSLWNTFMFTVYYVLPTIVLGLLLAVLINLKNKKTTIFKIIYFLPVVTSFVVVAGIWKWIFTSYENGIANYFLGVFGIPPKGFLSDPNLALLVLAGLSIFKVAGSVMIYYYGGLKQIPESLYEAAEIDGANSFRKFFSITLPLLRPTTLYVAIMTTIGSFQVFDSAYLLTSGGPNYATNTIVYYIYQQAFVQLRLGYASAVSFVLFVIILIISIFQKKAIGGDTGFY</sequence>
<feature type="transmembrane region" description="Helical" evidence="7">
    <location>
        <begin position="230"/>
        <end position="250"/>
    </location>
</feature>
<dbReference type="GO" id="GO:0055085">
    <property type="term" value="P:transmembrane transport"/>
    <property type="evidence" value="ECO:0007669"/>
    <property type="project" value="InterPro"/>
</dbReference>
<keyword evidence="2 7" id="KW-0813">Transport</keyword>
<feature type="transmembrane region" description="Helical" evidence="7">
    <location>
        <begin position="127"/>
        <end position="147"/>
    </location>
</feature>
<dbReference type="InterPro" id="IPR000515">
    <property type="entry name" value="MetI-like"/>
</dbReference>
<dbReference type="InterPro" id="IPR051393">
    <property type="entry name" value="ABC_transporter_permease"/>
</dbReference>
<keyword evidence="5 7" id="KW-1133">Transmembrane helix</keyword>
<dbReference type="PROSITE" id="PS50928">
    <property type="entry name" value="ABC_TM1"/>
    <property type="match status" value="1"/>
</dbReference>
<comment type="similarity">
    <text evidence="7">Belongs to the binding-protein-dependent transport system permease family.</text>
</comment>